<dbReference type="OrthoDB" id="463949at2"/>
<gene>
    <name evidence="2" type="ORF">M595_0563</name>
</gene>
<evidence type="ECO:0000256" key="1">
    <source>
        <dbReference type="SAM" id="Phobius"/>
    </source>
</evidence>
<comment type="caution">
    <text evidence="2">The sequence shown here is derived from an EMBL/GenBank/DDBJ whole genome shotgun (WGS) entry which is preliminary data.</text>
</comment>
<reference evidence="2 3" key="1">
    <citation type="journal article" date="2013" name="Front. Microbiol.">
        <title>Comparative genomic analyses of the cyanobacterium, Lyngbya aestuarii BL J, a powerful hydrogen producer.</title>
        <authorList>
            <person name="Kothari A."/>
            <person name="Vaughn M."/>
            <person name="Garcia-Pichel F."/>
        </authorList>
    </citation>
    <scope>NUCLEOTIDE SEQUENCE [LARGE SCALE GENOMIC DNA]</scope>
    <source>
        <strain evidence="2 3">BL J</strain>
    </source>
</reference>
<dbReference type="Proteomes" id="UP000017127">
    <property type="component" value="Unassembled WGS sequence"/>
</dbReference>
<accession>U7QR28</accession>
<name>U7QR28_9CYAN</name>
<dbReference type="AlphaFoldDB" id="U7QR28"/>
<dbReference type="RefSeq" id="WP_023064444.1">
    <property type="nucleotide sequence ID" value="NZ_AUZM01000003.1"/>
</dbReference>
<keyword evidence="1" id="KW-0812">Transmembrane</keyword>
<keyword evidence="1" id="KW-0472">Membrane</keyword>
<protein>
    <submittedName>
        <fullName evidence="2">Putative membrane protein</fullName>
    </submittedName>
</protein>
<proteinExistence type="predicted"/>
<feature type="transmembrane region" description="Helical" evidence="1">
    <location>
        <begin position="37"/>
        <end position="55"/>
    </location>
</feature>
<evidence type="ECO:0000313" key="3">
    <source>
        <dbReference type="Proteomes" id="UP000017127"/>
    </source>
</evidence>
<organism evidence="2 3">
    <name type="scientific">Lyngbya aestuarii BL J</name>
    <dbReference type="NCBI Taxonomy" id="1348334"/>
    <lineage>
        <taxon>Bacteria</taxon>
        <taxon>Bacillati</taxon>
        <taxon>Cyanobacteriota</taxon>
        <taxon>Cyanophyceae</taxon>
        <taxon>Oscillatoriophycideae</taxon>
        <taxon>Oscillatoriales</taxon>
        <taxon>Microcoleaceae</taxon>
        <taxon>Lyngbya</taxon>
    </lineage>
</organism>
<dbReference type="EMBL" id="AUZM01000003">
    <property type="protein sequence ID" value="ERT09565.1"/>
    <property type="molecule type" value="Genomic_DNA"/>
</dbReference>
<keyword evidence="3" id="KW-1185">Reference proteome</keyword>
<feature type="transmembrane region" description="Helical" evidence="1">
    <location>
        <begin position="6"/>
        <end position="25"/>
    </location>
</feature>
<evidence type="ECO:0000313" key="2">
    <source>
        <dbReference type="EMBL" id="ERT09565.1"/>
    </source>
</evidence>
<sequence>METLLIYYFLIALAAFGMWFIVFLNDSTTPLSDRKSWVILVLASFCWPITVPSSIAKLTTTTGNTTQSVSIKE</sequence>
<keyword evidence="1" id="KW-1133">Transmembrane helix</keyword>